<comment type="caution">
    <text evidence="4">The sequence shown here is derived from an EMBL/GenBank/DDBJ whole genome shotgun (WGS) entry which is preliminary data.</text>
</comment>
<evidence type="ECO:0000313" key="4">
    <source>
        <dbReference type="EMBL" id="CAG9318760.1"/>
    </source>
</evidence>
<keyword evidence="1 3" id="KW-0853">WD repeat</keyword>
<dbReference type="Gene3D" id="2.130.10.10">
    <property type="entry name" value="YVTN repeat-like/Quinoprotein amine dehydrogenase"/>
    <property type="match status" value="1"/>
</dbReference>
<accession>A0AAU9J086</accession>
<sequence length="345" mass="38246">MNANTIQNPNDPITNPPPGDTVQCLKWAPTPQMNLLCAGSWDSKCSIWEIDQAGNNILKAQTSLTEPVLSVSWKNDISSVFVGGCDSQVRIWDLATNQTQVIGTHQAPVRDVCFIEQMGIVASGSWDSSVCFWDGRQPNAILKLPMPGRIFGMSMRFPLLVSIISDKRYAVWNLQRFQQGNTNAEMTSDPSLKFQIRSVECYNDAKGFALGLIEGRCSMKKVNLDTMKVENDFTFKCHRDNNNANSLNCIAFNQVYGTFATGGSDNSFIYWDKIAKQRLKSYTNLSAPVTAMDFKIDGSLFAYALGYDWHKGIEGAGSAPSKICYRPCGEDCKPKGYMGQPSAFK</sequence>
<evidence type="ECO:0000256" key="1">
    <source>
        <dbReference type="ARBA" id="ARBA00022574"/>
    </source>
</evidence>
<dbReference type="PROSITE" id="PS50082">
    <property type="entry name" value="WD_REPEATS_2"/>
    <property type="match status" value="2"/>
</dbReference>
<evidence type="ECO:0000313" key="5">
    <source>
        <dbReference type="Proteomes" id="UP001162131"/>
    </source>
</evidence>
<feature type="repeat" description="WD" evidence="3">
    <location>
        <begin position="61"/>
        <end position="102"/>
    </location>
</feature>
<protein>
    <recommendedName>
        <fullName evidence="6">Mitotic checkpoint protein and poly(A)+ RNA export protein</fullName>
    </recommendedName>
</protein>
<dbReference type="AlphaFoldDB" id="A0AAU9J086"/>
<gene>
    <name evidence="4" type="ORF">BSTOLATCC_MIC22127</name>
</gene>
<dbReference type="SUPFAM" id="SSF50978">
    <property type="entry name" value="WD40 repeat-like"/>
    <property type="match status" value="1"/>
</dbReference>
<proteinExistence type="predicted"/>
<evidence type="ECO:0000256" key="2">
    <source>
        <dbReference type="ARBA" id="ARBA00022737"/>
    </source>
</evidence>
<dbReference type="InterPro" id="IPR015943">
    <property type="entry name" value="WD40/YVTN_repeat-like_dom_sf"/>
</dbReference>
<organism evidence="4 5">
    <name type="scientific">Blepharisma stoltei</name>
    <dbReference type="NCBI Taxonomy" id="1481888"/>
    <lineage>
        <taxon>Eukaryota</taxon>
        <taxon>Sar</taxon>
        <taxon>Alveolata</taxon>
        <taxon>Ciliophora</taxon>
        <taxon>Postciliodesmatophora</taxon>
        <taxon>Heterotrichea</taxon>
        <taxon>Heterotrichida</taxon>
        <taxon>Blepharismidae</taxon>
        <taxon>Blepharisma</taxon>
    </lineage>
</organism>
<dbReference type="InterPro" id="IPR001680">
    <property type="entry name" value="WD40_rpt"/>
</dbReference>
<evidence type="ECO:0008006" key="6">
    <source>
        <dbReference type="Google" id="ProtNLM"/>
    </source>
</evidence>
<dbReference type="InterPro" id="IPR036322">
    <property type="entry name" value="WD40_repeat_dom_sf"/>
</dbReference>
<dbReference type="EMBL" id="CAJZBQ010000021">
    <property type="protein sequence ID" value="CAG9318760.1"/>
    <property type="molecule type" value="Genomic_DNA"/>
</dbReference>
<dbReference type="SMART" id="SM00320">
    <property type="entry name" value="WD40"/>
    <property type="match status" value="4"/>
</dbReference>
<feature type="repeat" description="WD" evidence="3">
    <location>
        <begin position="102"/>
        <end position="143"/>
    </location>
</feature>
<keyword evidence="2" id="KW-0677">Repeat</keyword>
<dbReference type="PANTHER" id="PTHR10971">
    <property type="entry name" value="MRNA EXPORT FACTOR AND BUB3"/>
    <property type="match status" value="1"/>
</dbReference>
<evidence type="ECO:0000256" key="3">
    <source>
        <dbReference type="PROSITE-ProRule" id="PRU00221"/>
    </source>
</evidence>
<dbReference type="Pfam" id="PF00400">
    <property type="entry name" value="WD40"/>
    <property type="match status" value="4"/>
</dbReference>
<reference evidence="4" key="1">
    <citation type="submission" date="2021-09" db="EMBL/GenBank/DDBJ databases">
        <authorList>
            <consortium name="AG Swart"/>
            <person name="Singh M."/>
            <person name="Singh A."/>
            <person name="Seah K."/>
            <person name="Emmerich C."/>
        </authorList>
    </citation>
    <scope>NUCLEOTIDE SEQUENCE</scope>
    <source>
        <strain evidence="4">ATCC30299</strain>
    </source>
</reference>
<name>A0AAU9J086_9CILI</name>
<dbReference type="Proteomes" id="UP001162131">
    <property type="component" value="Unassembled WGS sequence"/>
</dbReference>
<keyword evidence="5" id="KW-1185">Reference proteome</keyword>